<evidence type="ECO:0000256" key="2">
    <source>
        <dbReference type="ARBA" id="ARBA00023125"/>
    </source>
</evidence>
<keyword evidence="3" id="KW-0804">Transcription</keyword>
<dbReference type="CDD" id="cd00090">
    <property type="entry name" value="HTH_ARSR"/>
    <property type="match status" value="1"/>
</dbReference>
<dbReference type="PANTHER" id="PTHR33164:SF43">
    <property type="entry name" value="HTH-TYPE TRANSCRIPTIONAL REPRESSOR YETL"/>
    <property type="match status" value="1"/>
</dbReference>
<dbReference type="Proteomes" id="UP001596282">
    <property type="component" value="Unassembled WGS sequence"/>
</dbReference>
<dbReference type="RefSeq" id="WP_137628606.1">
    <property type="nucleotide sequence ID" value="NZ_BJDJ01000010.1"/>
</dbReference>
<evidence type="ECO:0000313" key="6">
    <source>
        <dbReference type="Proteomes" id="UP001596282"/>
    </source>
</evidence>
<evidence type="ECO:0000256" key="3">
    <source>
        <dbReference type="ARBA" id="ARBA00023163"/>
    </source>
</evidence>
<evidence type="ECO:0000256" key="1">
    <source>
        <dbReference type="ARBA" id="ARBA00023015"/>
    </source>
</evidence>
<comment type="caution">
    <text evidence="5">The sequence shown here is derived from an EMBL/GenBank/DDBJ whole genome shotgun (WGS) entry which is preliminary data.</text>
</comment>
<accession>A0ABW1S1D8</accession>
<dbReference type="PROSITE" id="PS01117">
    <property type="entry name" value="HTH_MARR_1"/>
    <property type="match status" value="1"/>
</dbReference>
<keyword evidence="6" id="KW-1185">Reference proteome</keyword>
<organism evidence="5 6">
    <name type="scientific">Lactiplantibacillus daowaiensis</name>
    <dbReference type="NCBI Taxonomy" id="2559918"/>
    <lineage>
        <taxon>Bacteria</taxon>
        <taxon>Bacillati</taxon>
        <taxon>Bacillota</taxon>
        <taxon>Bacilli</taxon>
        <taxon>Lactobacillales</taxon>
        <taxon>Lactobacillaceae</taxon>
        <taxon>Lactiplantibacillus</taxon>
    </lineage>
</organism>
<feature type="domain" description="HTH marR-type" evidence="4">
    <location>
        <begin position="5"/>
        <end position="146"/>
    </location>
</feature>
<dbReference type="InterPro" id="IPR011991">
    <property type="entry name" value="ArsR-like_HTH"/>
</dbReference>
<dbReference type="InterPro" id="IPR023187">
    <property type="entry name" value="Tscrpt_reg_MarR-type_CS"/>
</dbReference>
<dbReference type="SUPFAM" id="SSF46785">
    <property type="entry name" value="Winged helix' DNA-binding domain"/>
    <property type="match status" value="1"/>
</dbReference>
<reference evidence="6" key="1">
    <citation type="journal article" date="2019" name="Int. J. Syst. Evol. Microbiol.">
        <title>The Global Catalogue of Microorganisms (GCM) 10K type strain sequencing project: providing services to taxonomists for standard genome sequencing and annotation.</title>
        <authorList>
            <consortium name="The Broad Institute Genomics Platform"/>
            <consortium name="The Broad Institute Genome Sequencing Center for Infectious Disease"/>
            <person name="Wu L."/>
            <person name="Ma J."/>
        </authorList>
    </citation>
    <scope>NUCLEOTIDE SEQUENCE [LARGE SCALE GENOMIC DNA]</scope>
    <source>
        <strain evidence="6">CCM 8933</strain>
    </source>
</reference>
<name>A0ABW1S1D8_9LACO</name>
<dbReference type="EMBL" id="JBHSSC010000040">
    <property type="protein sequence ID" value="MFC6181668.1"/>
    <property type="molecule type" value="Genomic_DNA"/>
</dbReference>
<sequence length="177" mass="19928">MTTSSRDLFNSFGKLMQNRAFMMAVMHQRELAGMNGMHGGGRGQMRLLQLLSQSPAGLTNAEIAELLDIRPSSVSATISRLEDAELVERIPSERDKRAVIVRLSENGQKLFANRDDQVDALTDKLFSGLDDDEKAELQRLLTKLSHSVADLDLRDFMPHGDHHQGFPHQAGWGRRWF</sequence>
<dbReference type="Gene3D" id="1.10.10.10">
    <property type="entry name" value="Winged helix-like DNA-binding domain superfamily/Winged helix DNA-binding domain"/>
    <property type="match status" value="1"/>
</dbReference>
<dbReference type="Pfam" id="PF01047">
    <property type="entry name" value="MarR"/>
    <property type="match status" value="1"/>
</dbReference>
<dbReference type="PRINTS" id="PR00598">
    <property type="entry name" value="HTHMARR"/>
</dbReference>
<dbReference type="InterPro" id="IPR036390">
    <property type="entry name" value="WH_DNA-bd_sf"/>
</dbReference>
<dbReference type="InterPro" id="IPR000835">
    <property type="entry name" value="HTH_MarR-typ"/>
</dbReference>
<gene>
    <name evidence="5" type="ORF">ACFP5Y_10580</name>
</gene>
<protein>
    <submittedName>
        <fullName evidence="5">MarR family winged helix-turn-helix transcriptional regulator</fullName>
    </submittedName>
</protein>
<dbReference type="PROSITE" id="PS50995">
    <property type="entry name" value="HTH_MARR_2"/>
    <property type="match status" value="1"/>
</dbReference>
<evidence type="ECO:0000259" key="4">
    <source>
        <dbReference type="PROSITE" id="PS50995"/>
    </source>
</evidence>
<keyword evidence="2" id="KW-0238">DNA-binding</keyword>
<evidence type="ECO:0000313" key="5">
    <source>
        <dbReference type="EMBL" id="MFC6181668.1"/>
    </source>
</evidence>
<dbReference type="SMART" id="SM00347">
    <property type="entry name" value="HTH_MARR"/>
    <property type="match status" value="1"/>
</dbReference>
<keyword evidence="1" id="KW-0805">Transcription regulation</keyword>
<dbReference type="InterPro" id="IPR036388">
    <property type="entry name" value="WH-like_DNA-bd_sf"/>
</dbReference>
<proteinExistence type="predicted"/>
<dbReference type="PANTHER" id="PTHR33164">
    <property type="entry name" value="TRANSCRIPTIONAL REGULATOR, MARR FAMILY"/>
    <property type="match status" value="1"/>
</dbReference>
<dbReference type="InterPro" id="IPR039422">
    <property type="entry name" value="MarR/SlyA-like"/>
</dbReference>